<dbReference type="InterPro" id="IPR003594">
    <property type="entry name" value="HATPase_dom"/>
</dbReference>
<dbReference type="PANTHER" id="PTHR43047">
    <property type="entry name" value="TWO-COMPONENT HISTIDINE PROTEIN KINASE"/>
    <property type="match status" value="1"/>
</dbReference>
<dbReference type="SMART" id="SM00388">
    <property type="entry name" value="HisKA"/>
    <property type="match status" value="1"/>
</dbReference>
<dbReference type="InterPro" id="IPR036890">
    <property type="entry name" value="HATPase_C_sf"/>
</dbReference>
<evidence type="ECO:0000256" key="2">
    <source>
        <dbReference type="ARBA" id="ARBA00012438"/>
    </source>
</evidence>
<evidence type="ECO:0000259" key="8">
    <source>
        <dbReference type="PROSITE" id="PS50109"/>
    </source>
</evidence>
<evidence type="ECO:0000259" key="9">
    <source>
        <dbReference type="PROSITE" id="PS50110"/>
    </source>
</evidence>
<gene>
    <name evidence="12" type="ORF">J0A67_09395</name>
</gene>
<keyword evidence="3 6" id="KW-0597">Phosphoprotein</keyword>
<dbReference type="CDD" id="cd16922">
    <property type="entry name" value="HATPase_EvgS-ArcB-TorS-like"/>
    <property type="match status" value="1"/>
</dbReference>
<dbReference type="Pfam" id="PF13426">
    <property type="entry name" value="PAS_9"/>
    <property type="match status" value="1"/>
</dbReference>
<keyword evidence="7" id="KW-1133">Transmembrane helix</keyword>
<dbReference type="Gene3D" id="3.30.450.20">
    <property type="entry name" value="PAS domain"/>
    <property type="match status" value="2"/>
</dbReference>
<dbReference type="Gene3D" id="3.30.565.10">
    <property type="entry name" value="Histidine kinase-like ATPase, C-terminal domain"/>
    <property type="match status" value="1"/>
</dbReference>
<evidence type="ECO:0000256" key="6">
    <source>
        <dbReference type="PROSITE-ProRule" id="PRU00169"/>
    </source>
</evidence>
<dbReference type="SUPFAM" id="SSF52172">
    <property type="entry name" value="CheY-like"/>
    <property type="match status" value="1"/>
</dbReference>
<dbReference type="SMART" id="SM00448">
    <property type="entry name" value="REC"/>
    <property type="match status" value="1"/>
</dbReference>
<dbReference type="EC" id="2.7.13.3" evidence="2"/>
<sequence>MARKFIDRSNFWLTSIVGSLLVVLVIALGYSFFNAISFSQMNSRREFLIKQTELAARSLEMELSRFKEESGVLMAFLEDPDLDEEDFKDEFTVAVRRTFTSFPGMLDSVMVDMVDSTLVFEMTETNDFIRKRSLVAFPGREEDSQLLVKGEGGFRILYTLDIPAYTEEYVTNFYLDPGGEKFLLYKSNLIPLRRWARQQQALLDEDDLNAVKADIGLGLKGFYEVEWEKGDEQYLGILAQYPFSYANSDTSASLMFLVPMDGLTSGIYSTYFLLFLGVVILLIGTVAFFLISLKGNIDSIKVQEENLREISTLFDQQNLLLQEMKGFVFFHDYKGEITKVSDEVEEVLGHSKQEFLEAFKVDSEHPEANNVKSETIKALMEGRHLVDLEYDFTKPNGEKIRVKVFEKLLFDEQGRMCGGMGIGTDITAQYLARQELEQSENRLRSLISNIPDTIFIYNNEGVVLDFHVQDRKNLFESANSTLGKSLHEFVPHGQADDIAKVFERAKNTNSIQTIDVVWHTPLGERHYEMRFFPLDENQIMSISKDITGQKIWEKGLVEAMNAADQASRAKSDFLANMSHEIRTPMNGLLGIIDLLESTNLNRIQKQYVEIIKNSGNSLLSIIRDILDYSKIESGKIDIQPVPFDPVEELKDQIKILSGLAGKKKIKLELTYGEFEKTILEGDKGKINQVLLNLIGNAIKFTPELGKVGVRMELNPVDDFFHFLSFSVADSGIGIAPEHLEHLTDPFYQVESSNTRTYQGTGLGLAIAKKIVELMGGQLEIESEVGKGSVFKFSVIVRKVDQNSVPQANEELTWKDIREMGTEFPLRILLAEDNDLNLQLMTLMFQQLGFEFEVAQNGAEAVEKVKNQEFDVVLMDVQMPLKNGLEATREIRTLLGKENVVIIGLSANVFEEDKKMALDSGMNDYLTKPIRLAVLADRLEYYYRKVRERAD</sequence>
<dbReference type="InterPro" id="IPR005467">
    <property type="entry name" value="His_kinase_dom"/>
</dbReference>
<dbReference type="InterPro" id="IPR001789">
    <property type="entry name" value="Sig_transdc_resp-reg_receiver"/>
</dbReference>
<evidence type="ECO:0000259" key="11">
    <source>
        <dbReference type="PROSITE" id="PS50113"/>
    </source>
</evidence>
<name>A0ABS3BQ89_9BACT</name>
<dbReference type="SUPFAM" id="SSF55874">
    <property type="entry name" value="ATPase domain of HSP90 chaperone/DNA topoisomerase II/histidine kinase"/>
    <property type="match status" value="1"/>
</dbReference>
<dbReference type="EMBL" id="JAFKCW010000002">
    <property type="protein sequence ID" value="MBN7801076.1"/>
    <property type="molecule type" value="Genomic_DNA"/>
</dbReference>
<evidence type="ECO:0000256" key="4">
    <source>
        <dbReference type="ARBA" id="ARBA00022679"/>
    </source>
</evidence>
<dbReference type="InterPro" id="IPR035965">
    <property type="entry name" value="PAS-like_dom_sf"/>
</dbReference>
<dbReference type="SUPFAM" id="SSF47384">
    <property type="entry name" value="Homodimeric domain of signal transducing histidine kinase"/>
    <property type="match status" value="1"/>
</dbReference>
<dbReference type="InterPro" id="IPR004358">
    <property type="entry name" value="Sig_transdc_His_kin-like_C"/>
</dbReference>
<dbReference type="SMART" id="SM00091">
    <property type="entry name" value="PAS"/>
    <property type="match status" value="2"/>
</dbReference>
<evidence type="ECO:0000313" key="12">
    <source>
        <dbReference type="EMBL" id="MBN7801076.1"/>
    </source>
</evidence>
<dbReference type="SUPFAM" id="SSF55785">
    <property type="entry name" value="PYP-like sensor domain (PAS domain)"/>
    <property type="match status" value="2"/>
</dbReference>
<feature type="domain" description="Histidine kinase" evidence="8">
    <location>
        <begin position="576"/>
        <end position="798"/>
    </location>
</feature>
<dbReference type="InterPro" id="IPR013656">
    <property type="entry name" value="PAS_4"/>
</dbReference>
<dbReference type="PROSITE" id="PS50109">
    <property type="entry name" value="HIS_KIN"/>
    <property type="match status" value="1"/>
</dbReference>
<comment type="catalytic activity">
    <reaction evidence="1">
        <text>ATP + protein L-histidine = ADP + protein N-phospho-L-histidine.</text>
        <dbReference type="EC" id="2.7.13.3"/>
    </reaction>
</comment>
<feature type="domain" description="Response regulatory" evidence="9">
    <location>
        <begin position="826"/>
        <end position="942"/>
    </location>
</feature>
<evidence type="ECO:0000259" key="10">
    <source>
        <dbReference type="PROSITE" id="PS50112"/>
    </source>
</evidence>
<dbReference type="Pfam" id="PF00072">
    <property type="entry name" value="Response_reg"/>
    <property type="match status" value="1"/>
</dbReference>
<reference evidence="12 13" key="1">
    <citation type="submission" date="2021-03" db="EMBL/GenBank/DDBJ databases">
        <title>novel species isolated from a fishpond in China.</title>
        <authorList>
            <person name="Lu H."/>
            <person name="Cai Z."/>
        </authorList>
    </citation>
    <scope>NUCLEOTIDE SEQUENCE [LARGE SCALE GENOMIC DNA]</scope>
    <source>
        <strain evidence="12 13">JCM 31546</strain>
    </source>
</reference>
<evidence type="ECO:0000256" key="1">
    <source>
        <dbReference type="ARBA" id="ARBA00000085"/>
    </source>
</evidence>
<dbReference type="Pfam" id="PF08448">
    <property type="entry name" value="PAS_4"/>
    <property type="match status" value="1"/>
</dbReference>
<keyword evidence="4" id="KW-0808">Transferase</keyword>
<evidence type="ECO:0000256" key="5">
    <source>
        <dbReference type="ARBA" id="ARBA00022777"/>
    </source>
</evidence>
<dbReference type="SMART" id="SM00387">
    <property type="entry name" value="HATPase_c"/>
    <property type="match status" value="1"/>
</dbReference>
<evidence type="ECO:0000256" key="7">
    <source>
        <dbReference type="SAM" id="Phobius"/>
    </source>
</evidence>
<dbReference type="InterPro" id="IPR003661">
    <property type="entry name" value="HisK_dim/P_dom"/>
</dbReference>
<dbReference type="CDD" id="cd00130">
    <property type="entry name" value="PAS"/>
    <property type="match status" value="1"/>
</dbReference>
<comment type="caution">
    <text evidence="12">The sequence shown here is derived from an EMBL/GenBank/DDBJ whole genome shotgun (WGS) entry which is preliminary data.</text>
</comment>
<organism evidence="12 13">
    <name type="scientific">Algoriphagus aestuariicola</name>
    <dbReference type="NCBI Taxonomy" id="1852016"/>
    <lineage>
        <taxon>Bacteria</taxon>
        <taxon>Pseudomonadati</taxon>
        <taxon>Bacteroidota</taxon>
        <taxon>Cytophagia</taxon>
        <taxon>Cytophagales</taxon>
        <taxon>Cyclobacteriaceae</taxon>
        <taxon>Algoriphagus</taxon>
    </lineage>
</organism>
<dbReference type="InterPro" id="IPR036097">
    <property type="entry name" value="HisK_dim/P_sf"/>
</dbReference>
<keyword evidence="5" id="KW-0418">Kinase</keyword>
<feature type="domain" description="PAS" evidence="10">
    <location>
        <begin position="320"/>
        <end position="383"/>
    </location>
</feature>
<evidence type="ECO:0000313" key="13">
    <source>
        <dbReference type="Proteomes" id="UP000664698"/>
    </source>
</evidence>
<dbReference type="Gene3D" id="3.40.50.2300">
    <property type="match status" value="1"/>
</dbReference>
<evidence type="ECO:0000256" key="3">
    <source>
        <dbReference type="ARBA" id="ARBA00022553"/>
    </source>
</evidence>
<dbReference type="PROSITE" id="PS50112">
    <property type="entry name" value="PAS"/>
    <property type="match status" value="1"/>
</dbReference>
<protein>
    <recommendedName>
        <fullName evidence="2">histidine kinase</fullName>
        <ecNumber evidence="2">2.7.13.3</ecNumber>
    </recommendedName>
</protein>
<keyword evidence="7" id="KW-0812">Transmembrane</keyword>
<feature type="modified residue" description="4-aspartylphosphate" evidence="6">
    <location>
        <position position="875"/>
    </location>
</feature>
<dbReference type="Pfam" id="PF02518">
    <property type="entry name" value="HATPase_c"/>
    <property type="match status" value="1"/>
</dbReference>
<dbReference type="Proteomes" id="UP000664698">
    <property type="component" value="Unassembled WGS sequence"/>
</dbReference>
<dbReference type="CDD" id="cd17546">
    <property type="entry name" value="REC_hyHK_CKI1_RcsC-like"/>
    <property type="match status" value="1"/>
</dbReference>
<dbReference type="Pfam" id="PF00512">
    <property type="entry name" value="HisKA"/>
    <property type="match status" value="1"/>
</dbReference>
<dbReference type="NCBIfam" id="TIGR00229">
    <property type="entry name" value="sensory_box"/>
    <property type="match status" value="1"/>
</dbReference>
<dbReference type="PROSITE" id="PS50110">
    <property type="entry name" value="RESPONSE_REGULATORY"/>
    <property type="match status" value="1"/>
</dbReference>
<dbReference type="RefSeq" id="WP_206569056.1">
    <property type="nucleotide sequence ID" value="NZ_JAFKCW010000002.1"/>
</dbReference>
<dbReference type="CDD" id="cd00082">
    <property type="entry name" value="HisKA"/>
    <property type="match status" value="1"/>
</dbReference>
<keyword evidence="7" id="KW-0472">Membrane</keyword>
<dbReference type="PRINTS" id="PR00344">
    <property type="entry name" value="BCTRLSENSOR"/>
</dbReference>
<accession>A0ABS3BQ89</accession>
<feature type="domain" description="PAC" evidence="11">
    <location>
        <begin position="386"/>
        <end position="438"/>
    </location>
</feature>
<keyword evidence="13" id="KW-1185">Reference proteome</keyword>
<proteinExistence type="predicted"/>
<dbReference type="Gene3D" id="1.10.287.130">
    <property type="match status" value="1"/>
</dbReference>
<dbReference type="InterPro" id="IPR000700">
    <property type="entry name" value="PAS-assoc_C"/>
</dbReference>
<dbReference type="InterPro" id="IPR011006">
    <property type="entry name" value="CheY-like_superfamily"/>
</dbReference>
<feature type="transmembrane region" description="Helical" evidence="7">
    <location>
        <begin position="12"/>
        <end position="33"/>
    </location>
</feature>
<dbReference type="PROSITE" id="PS50113">
    <property type="entry name" value="PAC"/>
    <property type="match status" value="1"/>
</dbReference>
<dbReference type="InterPro" id="IPR000014">
    <property type="entry name" value="PAS"/>
</dbReference>
<feature type="transmembrane region" description="Helical" evidence="7">
    <location>
        <begin position="271"/>
        <end position="291"/>
    </location>
</feature>